<dbReference type="EMBL" id="GDHC01021815">
    <property type="protein sequence ID" value="JAP96813.1"/>
    <property type="molecule type" value="Transcribed_RNA"/>
</dbReference>
<evidence type="ECO:0000256" key="1">
    <source>
        <dbReference type="SAM" id="MobiDB-lite"/>
    </source>
</evidence>
<evidence type="ECO:0000313" key="2">
    <source>
        <dbReference type="EMBL" id="JAG02900.1"/>
    </source>
</evidence>
<evidence type="ECO:0000313" key="3">
    <source>
        <dbReference type="EMBL" id="JAP96813.1"/>
    </source>
</evidence>
<reference evidence="2" key="1">
    <citation type="journal article" date="2014" name="PLoS ONE">
        <title>Transcriptome-Based Identification of ABC Transporters in the Western Tarnished Plant Bug Lygus hesperus.</title>
        <authorList>
            <person name="Hull J.J."/>
            <person name="Chaney K."/>
            <person name="Geib S.M."/>
            <person name="Fabrick J.A."/>
            <person name="Brent C.S."/>
            <person name="Walsh D."/>
            <person name="Lavine L.C."/>
        </authorList>
    </citation>
    <scope>NUCLEOTIDE SEQUENCE</scope>
</reference>
<dbReference type="AlphaFoldDB" id="A0A0A9WDF6"/>
<accession>A0A0A9WDF6</accession>
<reference evidence="3" key="3">
    <citation type="journal article" date="2016" name="Gigascience">
        <title>De novo construction of an expanded transcriptome assembly for the western tarnished plant bug, Lygus hesperus.</title>
        <authorList>
            <person name="Tassone E.E."/>
            <person name="Geib S.M."/>
            <person name="Hall B."/>
            <person name="Fabrick J.A."/>
            <person name="Brent C.S."/>
            <person name="Hull J.J."/>
        </authorList>
    </citation>
    <scope>NUCLEOTIDE SEQUENCE</scope>
</reference>
<sequence>MHNCNTVPPPPLHPLSTPPLPHPSHPAKFHQLPPPPPNYYDVIPPYGVPVRSKGRFCENTASAKTSLCHGTACRKKQGNVLSSGCDSMHTSTDFITCTTI</sequence>
<feature type="region of interest" description="Disordered" evidence="1">
    <location>
        <begin position="1"/>
        <end position="34"/>
    </location>
</feature>
<organism evidence="2">
    <name type="scientific">Lygus hesperus</name>
    <name type="common">Western plant bug</name>
    <dbReference type="NCBI Taxonomy" id="30085"/>
    <lineage>
        <taxon>Eukaryota</taxon>
        <taxon>Metazoa</taxon>
        <taxon>Ecdysozoa</taxon>
        <taxon>Arthropoda</taxon>
        <taxon>Hexapoda</taxon>
        <taxon>Insecta</taxon>
        <taxon>Pterygota</taxon>
        <taxon>Neoptera</taxon>
        <taxon>Paraneoptera</taxon>
        <taxon>Hemiptera</taxon>
        <taxon>Heteroptera</taxon>
        <taxon>Panheteroptera</taxon>
        <taxon>Cimicomorpha</taxon>
        <taxon>Miridae</taxon>
        <taxon>Mirini</taxon>
        <taxon>Lygus</taxon>
    </lineage>
</organism>
<dbReference type="EMBL" id="GBHO01040704">
    <property type="protein sequence ID" value="JAG02900.1"/>
    <property type="molecule type" value="Transcribed_RNA"/>
</dbReference>
<protein>
    <submittedName>
        <fullName evidence="2">Uncharacterized protein</fullName>
    </submittedName>
</protein>
<name>A0A0A9WDF6_LYGHE</name>
<reference evidence="2" key="2">
    <citation type="submission" date="2014-07" db="EMBL/GenBank/DDBJ databases">
        <authorList>
            <person name="Hull J."/>
        </authorList>
    </citation>
    <scope>NUCLEOTIDE SEQUENCE</scope>
</reference>
<proteinExistence type="predicted"/>
<gene>
    <name evidence="2" type="ORF">CM83_2593</name>
    <name evidence="3" type="ORF">g.291</name>
</gene>
<feature type="compositionally biased region" description="Pro residues" evidence="1">
    <location>
        <begin position="7"/>
        <end position="24"/>
    </location>
</feature>